<dbReference type="PIRSF" id="PIRSF018425">
    <property type="entry name" value="PolyA_polymerase"/>
    <property type="match status" value="1"/>
</dbReference>
<evidence type="ECO:0000259" key="16">
    <source>
        <dbReference type="Pfam" id="PF20750"/>
    </source>
</evidence>
<comment type="similarity">
    <text evidence="3 11">Belongs to the poly(A) polymerase family.</text>
</comment>
<reference evidence="17" key="1">
    <citation type="submission" date="2018-07" db="EMBL/GenBank/DDBJ databases">
        <authorList>
            <person name="Quirk P.G."/>
            <person name="Krulwich T.A."/>
        </authorList>
    </citation>
    <scope>NUCLEOTIDE SEQUENCE</scope>
    <source>
        <strain evidence="17">Anand</strain>
    </source>
</reference>
<evidence type="ECO:0000256" key="11">
    <source>
        <dbReference type="PIRNR" id="PIRNR018425"/>
    </source>
</evidence>
<evidence type="ECO:0000256" key="9">
    <source>
        <dbReference type="ARBA" id="ARBA00022842"/>
    </source>
</evidence>
<feature type="binding site" evidence="12">
    <location>
        <position position="231"/>
    </location>
    <ligand>
        <name>ATP</name>
        <dbReference type="ChEBI" id="CHEBI:30616"/>
    </ligand>
</feature>
<keyword evidence="9 13" id="KW-0460">Magnesium</keyword>
<comment type="function">
    <text evidence="11">Polymerase that creates the 3'-poly(A) tail of mRNA's.</text>
</comment>
<dbReference type="GO" id="GO:0003723">
    <property type="term" value="F:RNA binding"/>
    <property type="evidence" value="ECO:0007669"/>
    <property type="project" value="UniProtKB-UniRule"/>
</dbReference>
<keyword evidence="7 11" id="KW-0547">Nucleotide-binding</keyword>
<proteinExistence type="inferred from homology"/>
<sequence length="512" mass="59017">MVLPVQSIQLNQYGITDPVSNEGPTNNDIKASRELLNLLKSYNLYETDEGKKRREDILESLNRLLQQFVRRQAKINRGLTDQEASQVSGKLLTFGSYRLGIVAPDSDIDVLCLCPRSVTRESFFSDFYNTLTKVEGISKLQPVPDAYTPVIKLYFYEISIDILFANLDAPTVSPHINVLDDNILRNMNDSTVRSINGCRVASYILDSVPNKNYFRTTLRFIKLWASRRKIYSTVVGYLGGVAWAILTARVCQLYPNCAPNQLIEKFFRVFSVWQWECPVTLCKIKEPPNIPGLMSFKVWDPRVNPQDRHHLMPIITPAFPSMNSTHNVTATTKRVITEELMRALEIFKTPNLSNLELWEKVLEEQDVFSNYKHFLVIEVYGSTEHAHGKWEGWIGSRMRFLISRLENLGNTYIRPIPGFFKFEDDNWDYASSAFFAFKVISGVAENSKTLDIRSAVQSFKDIINNWSDMEKYRDQISFNIKHLKNNQLPDYVLSNKSKKRSINEISEESNRL</sequence>
<dbReference type="InterPro" id="IPR014492">
    <property type="entry name" value="PolyA_polymerase"/>
</dbReference>
<dbReference type="CDD" id="cd05402">
    <property type="entry name" value="NT_PAP_TUTase"/>
    <property type="match status" value="1"/>
</dbReference>
<evidence type="ECO:0000256" key="8">
    <source>
        <dbReference type="ARBA" id="ARBA00022840"/>
    </source>
</evidence>
<evidence type="ECO:0000256" key="12">
    <source>
        <dbReference type="PIRSR" id="PIRSR018425-1"/>
    </source>
</evidence>
<dbReference type="GO" id="GO:0031123">
    <property type="term" value="P:RNA 3'-end processing"/>
    <property type="evidence" value="ECO:0007669"/>
    <property type="project" value="InterPro"/>
</dbReference>
<dbReference type="PANTHER" id="PTHR10682">
    <property type="entry name" value="POLY A POLYMERASE"/>
    <property type="match status" value="1"/>
</dbReference>
<evidence type="ECO:0000259" key="15">
    <source>
        <dbReference type="Pfam" id="PF04928"/>
    </source>
</evidence>
<dbReference type="EC" id="2.7.7.19" evidence="11"/>
<dbReference type="SUPFAM" id="SSF55003">
    <property type="entry name" value="PAP/Archaeal CCA-adding enzyme, C-terminal domain"/>
    <property type="match status" value="1"/>
</dbReference>
<name>A0A3B0MT41_THEAN</name>
<dbReference type="Pfam" id="PF20750">
    <property type="entry name" value="PAP_NTPase"/>
    <property type="match status" value="1"/>
</dbReference>
<evidence type="ECO:0000256" key="3">
    <source>
        <dbReference type="ARBA" id="ARBA00010912"/>
    </source>
</evidence>
<dbReference type="SUPFAM" id="SSF81301">
    <property type="entry name" value="Nucleotidyltransferase"/>
    <property type="match status" value="1"/>
</dbReference>
<feature type="domain" description="Poly(A) polymerase RNA-binding" evidence="14">
    <location>
        <begin position="436"/>
        <end position="499"/>
    </location>
</feature>
<dbReference type="AlphaFoldDB" id="A0A3B0MT41"/>
<feature type="binding site" evidence="12">
    <location>
        <begin position="107"/>
        <end position="109"/>
    </location>
    <ligand>
        <name>ATP</name>
        <dbReference type="ChEBI" id="CHEBI:30616"/>
    </ligand>
</feature>
<dbReference type="EMBL" id="UIVS01000001">
    <property type="protein sequence ID" value="SVP89406.1"/>
    <property type="molecule type" value="Genomic_DNA"/>
</dbReference>
<dbReference type="FunFam" id="3.30.460.10:FF:000002">
    <property type="entry name" value="Poly(A) polymerase alpha, putative"/>
    <property type="match status" value="1"/>
</dbReference>
<keyword evidence="8 11" id="KW-0067">ATP-binding</keyword>
<dbReference type="InterPro" id="IPR048840">
    <property type="entry name" value="PolA_pol_NTPase"/>
</dbReference>
<dbReference type="EMBL" id="UIVT01000001">
    <property type="protein sequence ID" value="SVP88233.1"/>
    <property type="molecule type" value="Genomic_DNA"/>
</dbReference>
<dbReference type="Gene3D" id="3.30.460.10">
    <property type="entry name" value="Beta Polymerase, domain 2"/>
    <property type="match status" value="1"/>
</dbReference>
<feature type="binding site" evidence="13">
    <location>
        <position position="107"/>
    </location>
    <ligand>
        <name>Mg(2+)</name>
        <dbReference type="ChEBI" id="CHEBI:18420"/>
        <label>1</label>
        <note>catalytic</note>
    </ligand>
</feature>
<keyword evidence="5 11" id="KW-0808">Transferase</keyword>
<feature type="domain" description="Poly(A) polymerase nucleotidyltransferase" evidence="16">
    <location>
        <begin position="14"/>
        <end position="208"/>
    </location>
</feature>
<evidence type="ECO:0000313" key="18">
    <source>
        <dbReference type="EMBL" id="SVP89406.1"/>
    </source>
</evidence>
<keyword evidence="6 13" id="KW-0479">Metal-binding</keyword>
<dbReference type="InterPro" id="IPR007012">
    <property type="entry name" value="PolA_pol_cen_dom"/>
</dbReference>
<dbReference type="GO" id="GO:0005524">
    <property type="term" value="F:ATP binding"/>
    <property type="evidence" value="ECO:0007669"/>
    <property type="project" value="UniProtKB-UniRule"/>
</dbReference>
<comment type="catalytic activity">
    <reaction evidence="11">
        <text>RNA(n) + ATP = RNA(n)-3'-adenine ribonucleotide + diphosphate</text>
        <dbReference type="Rhea" id="RHEA:11332"/>
        <dbReference type="Rhea" id="RHEA-COMP:14527"/>
        <dbReference type="Rhea" id="RHEA-COMP:17347"/>
        <dbReference type="ChEBI" id="CHEBI:30616"/>
        <dbReference type="ChEBI" id="CHEBI:33019"/>
        <dbReference type="ChEBI" id="CHEBI:140395"/>
        <dbReference type="ChEBI" id="CHEBI:173115"/>
        <dbReference type="EC" id="2.7.7.19"/>
    </reaction>
</comment>
<feature type="binding site" evidence="13">
    <location>
        <position position="109"/>
    </location>
    <ligand>
        <name>Mg(2+)</name>
        <dbReference type="ChEBI" id="CHEBI:18420"/>
        <label>2</label>
        <note>catalytic</note>
    </ligand>
</feature>
<dbReference type="SUPFAM" id="SSF81631">
    <property type="entry name" value="PAP/OAS1 substrate-binding domain"/>
    <property type="match status" value="1"/>
</dbReference>
<evidence type="ECO:0000256" key="2">
    <source>
        <dbReference type="ARBA" id="ARBA00004123"/>
    </source>
</evidence>
<evidence type="ECO:0000256" key="4">
    <source>
        <dbReference type="ARBA" id="ARBA00022664"/>
    </source>
</evidence>
<dbReference type="InterPro" id="IPR043519">
    <property type="entry name" value="NT_sf"/>
</dbReference>
<dbReference type="VEuPathDB" id="PiroplasmaDB:TA19770"/>
<feature type="binding site" evidence="12">
    <location>
        <position position="161"/>
    </location>
    <ligand>
        <name>ATP</name>
        <dbReference type="ChEBI" id="CHEBI:30616"/>
    </ligand>
</feature>
<comment type="cofactor">
    <cofactor evidence="13">
        <name>Mg(2+)</name>
        <dbReference type="ChEBI" id="CHEBI:18420"/>
    </cofactor>
    <text evidence="13">Binds 2 magnesium ions. Also active with manganese.</text>
</comment>
<evidence type="ECO:0000256" key="1">
    <source>
        <dbReference type="ARBA" id="ARBA00001936"/>
    </source>
</evidence>
<gene>
    <name evidence="17" type="ORF">TAT_000009800</name>
    <name evidence="18" type="ORF">TAV_000009600</name>
</gene>
<dbReference type="FunFam" id="1.10.1410.10:FF:000001">
    <property type="entry name" value="Putative poly(A) polymerase gamma"/>
    <property type="match status" value="1"/>
</dbReference>
<dbReference type="Pfam" id="PF04928">
    <property type="entry name" value="PAP_central"/>
    <property type="match status" value="1"/>
</dbReference>
<dbReference type="InterPro" id="IPR011068">
    <property type="entry name" value="NuclTrfase_I-like_C"/>
</dbReference>
<feature type="binding site" evidence="12">
    <location>
        <begin position="240"/>
        <end position="241"/>
    </location>
    <ligand>
        <name>ATP</name>
        <dbReference type="ChEBI" id="CHEBI:30616"/>
    </ligand>
</feature>
<dbReference type="Gene3D" id="1.10.1410.10">
    <property type="match status" value="1"/>
</dbReference>
<dbReference type="GO" id="GO:1990817">
    <property type="term" value="F:poly(A) RNA polymerase activity"/>
    <property type="evidence" value="ECO:0007669"/>
    <property type="project" value="UniProtKB-UniRule"/>
</dbReference>
<feature type="domain" description="Poly(A) polymerase RNA-binding" evidence="14">
    <location>
        <begin position="368"/>
        <end position="410"/>
    </location>
</feature>
<evidence type="ECO:0000256" key="13">
    <source>
        <dbReference type="PIRSR" id="PIRSR018425-2"/>
    </source>
</evidence>
<evidence type="ECO:0000256" key="5">
    <source>
        <dbReference type="ARBA" id="ARBA00022679"/>
    </source>
</evidence>
<keyword evidence="4 11" id="KW-0507">mRNA processing</keyword>
<evidence type="ECO:0000313" key="17">
    <source>
        <dbReference type="EMBL" id="SVP88233.1"/>
    </source>
</evidence>
<evidence type="ECO:0000259" key="14">
    <source>
        <dbReference type="Pfam" id="PF04926"/>
    </source>
</evidence>
<evidence type="ECO:0000256" key="7">
    <source>
        <dbReference type="ARBA" id="ARBA00022741"/>
    </source>
</evidence>
<feature type="binding site" evidence="12">
    <location>
        <begin position="94"/>
        <end position="96"/>
    </location>
    <ligand>
        <name>ATP</name>
        <dbReference type="ChEBI" id="CHEBI:30616"/>
    </ligand>
</feature>
<protein>
    <recommendedName>
        <fullName evidence="11">Poly(A) polymerase</fullName>
        <ecNumber evidence="11">2.7.7.19</ecNumber>
    </recommendedName>
</protein>
<feature type="binding site" evidence="13">
    <location>
        <position position="161"/>
    </location>
    <ligand>
        <name>Mg(2+)</name>
        <dbReference type="ChEBI" id="CHEBI:18420"/>
        <label>2</label>
        <note>catalytic</note>
    </ligand>
</feature>
<evidence type="ECO:0000256" key="6">
    <source>
        <dbReference type="ARBA" id="ARBA00022723"/>
    </source>
</evidence>
<organism evidence="17">
    <name type="scientific">Theileria annulata</name>
    <dbReference type="NCBI Taxonomy" id="5874"/>
    <lineage>
        <taxon>Eukaryota</taxon>
        <taxon>Sar</taxon>
        <taxon>Alveolata</taxon>
        <taxon>Apicomplexa</taxon>
        <taxon>Aconoidasida</taxon>
        <taxon>Piroplasmida</taxon>
        <taxon>Theileriidae</taxon>
        <taxon>Theileria</taxon>
    </lineage>
</organism>
<feature type="binding site" evidence="13">
    <location>
        <position position="109"/>
    </location>
    <ligand>
        <name>Mg(2+)</name>
        <dbReference type="ChEBI" id="CHEBI:18420"/>
        <label>1</label>
        <note>catalytic</note>
    </ligand>
</feature>
<feature type="binding site" evidence="12">
    <location>
        <position position="222"/>
    </location>
    <ligand>
        <name>ATP</name>
        <dbReference type="ChEBI" id="CHEBI:30616"/>
    </ligand>
</feature>
<accession>A0A3B0MT41</accession>
<dbReference type="Gene3D" id="3.30.70.590">
    <property type="entry name" value="Poly(A) polymerase predicted RNA binding domain"/>
    <property type="match status" value="1"/>
</dbReference>
<dbReference type="GO" id="GO:0006397">
    <property type="term" value="P:mRNA processing"/>
    <property type="evidence" value="ECO:0007669"/>
    <property type="project" value="UniProtKB-KW"/>
</dbReference>
<dbReference type="PANTHER" id="PTHR10682:SF10">
    <property type="entry name" value="POLYNUCLEOTIDE ADENYLYLTRANSFERASE"/>
    <property type="match status" value="1"/>
</dbReference>
<dbReference type="Pfam" id="PF04926">
    <property type="entry name" value="PAP_RNA-bind"/>
    <property type="match status" value="2"/>
</dbReference>
<dbReference type="GO" id="GO:0046872">
    <property type="term" value="F:metal ion binding"/>
    <property type="evidence" value="ECO:0007669"/>
    <property type="project" value="UniProtKB-KW"/>
</dbReference>
<keyword evidence="10 11" id="KW-0539">Nucleus</keyword>
<feature type="binding site" evidence="13">
    <location>
        <position position="107"/>
    </location>
    <ligand>
        <name>Mg(2+)</name>
        <dbReference type="ChEBI" id="CHEBI:18420"/>
        <label>2</label>
        <note>catalytic</note>
    </ligand>
</feature>
<comment type="cofactor">
    <cofactor evidence="1">
        <name>Mn(2+)</name>
        <dbReference type="ChEBI" id="CHEBI:29035"/>
    </cofactor>
</comment>
<feature type="domain" description="Poly(A) polymerase central" evidence="15">
    <location>
        <begin position="214"/>
        <end position="363"/>
    </location>
</feature>
<comment type="subcellular location">
    <subcellularLocation>
        <location evidence="2 11">Nucleus</location>
    </subcellularLocation>
</comment>
<evidence type="ECO:0000256" key="10">
    <source>
        <dbReference type="ARBA" id="ARBA00023242"/>
    </source>
</evidence>
<dbReference type="InterPro" id="IPR007010">
    <property type="entry name" value="PolA_pol_RNA-bd_dom"/>
</dbReference>
<dbReference type="GO" id="GO:0005634">
    <property type="term" value="C:nucleus"/>
    <property type="evidence" value="ECO:0007669"/>
    <property type="project" value="UniProtKB-SubCell"/>
</dbReference>